<feature type="transmembrane region" description="Helical" evidence="2">
    <location>
        <begin position="12"/>
        <end position="33"/>
    </location>
</feature>
<evidence type="ECO:0000256" key="2">
    <source>
        <dbReference type="SAM" id="Phobius"/>
    </source>
</evidence>
<protein>
    <submittedName>
        <fullName evidence="3">Septum formation initiator family protein</fullName>
    </submittedName>
</protein>
<dbReference type="EMBL" id="JANDHW010000002">
    <property type="protein sequence ID" value="MCP9611107.1"/>
    <property type="molecule type" value="Genomic_DNA"/>
</dbReference>
<evidence type="ECO:0000313" key="4">
    <source>
        <dbReference type="Proteomes" id="UP001205603"/>
    </source>
</evidence>
<accession>A0ABT1MER1</accession>
<evidence type="ECO:0000256" key="1">
    <source>
        <dbReference type="SAM" id="Coils"/>
    </source>
</evidence>
<dbReference type="Proteomes" id="UP001205603">
    <property type="component" value="Unassembled WGS sequence"/>
</dbReference>
<name>A0ABT1MER1_9BACT</name>
<gene>
    <name evidence="3" type="ORF">NMU02_03245</name>
</gene>
<feature type="coiled-coil region" evidence="1">
    <location>
        <begin position="48"/>
        <end position="82"/>
    </location>
</feature>
<evidence type="ECO:0000313" key="3">
    <source>
        <dbReference type="EMBL" id="MCP9611107.1"/>
    </source>
</evidence>
<sequence length="105" mass="12773">MKKKLLHSWTFLRKHLSIIRIFAVSFIVIMLFVDDNSFLQSFLYDRKIRELKKEIEHYQGVIENSQQQLNELRSNSENLEKFAREQYLMKKSNEDIYIIEDSKNE</sequence>
<dbReference type="Pfam" id="PF04977">
    <property type="entry name" value="DivIC"/>
    <property type="match status" value="1"/>
</dbReference>
<dbReference type="InterPro" id="IPR007060">
    <property type="entry name" value="FtsL/DivIC"/>
</dbReference>
<keyword evidence="2" id="KW-0472">Membrane</keyword>
<dbReference type="RefSeq" id="WP_255025765.1">
    <property type="nucleotide sequence ID" value="NZ_JANDHW010000002.1"/>
</dbReference>
<keyword evidence="1" id="KW-0175">Coiled coil</keyword>
<keyword evidence="4" id="KW-1185">Reference proteome</keyword>
<proteinExistence type="predicted"/>
<organism evidence="3 4">
    <name type="scientific">Coprobacter tertius</name>
    <dbReference type="NCBI Taxonomy" id="2944915"/>
    <lineage>
        <taxon>Bacteria</taxon>
        <taxon>Pseudomonadati</taxon>
        <taxon>Bacteroidota</taxon>
        <taxon>Bacteroidia</taxon>
        <taxon>Bacteroidales</taxon>
        <taxon>Barnesiellaceae</taxon>
        <taxon>Coprobacter</taxon>
    </lineage>
</organism>
<comment type="caution">
    <text evidence="3">The sequence shown here is derived from an EMBL/GenBank/DDBJ whole genome shotgun (WGS) entry which is preliminary data.</text>
</comment>
<reference evidence="3 4" key="1">
    <citation type="submission" date="2022-07" db="EMBL/GenBank/DDBJ databases">
        <title>Fecal culturing of patients with breast cancer.</title>
        <authorList>
            <person name="Teng N.M.Y."/>
            <person name="Kiu R."/>
            <person name="Evans R."/>
            <person name="Baker D.J."/>
            <person name="Zenner C."/>
            <person name="Robinson S.D."/>
            <person name="Hall L.J."/>
        </authorList>
    </citation>
    <scope>NUCLEOTIDE SEQUENCE [LARGE SCALE GENOMIC DNA]</scope>
    <source>
        <strain evidence="3 4">LH1063</strain>
    </source>
</reference>
<keyword evidence="2" id="KW-1133">Transmembrane helix</keyword>
<keyword evidence="2" id="KW-0812">Transmembrane</keyword>